<keyword evidence="4" id="KW-1134">Transmembrane beta strand</keyword>
<name>A0ABQ5QHK6_9BACT</name>
<sequence length="438" mass="46359">MSIKRLTALLVAGLGMGLGLGAQEPLTVERAIRRAWTDQAGLRAGQALVEGRQAEAESARALRLPSFTLNAQGMRTNEPMMAFGMKLNQARIGAADFNPLVLNHPDPIGAYGGSAVVQQPLYAGGRITAARRAGEFMAEAEQASQEHRKQETARAVVEAYFGIQVAEQALAWVDDTRAWVQGMEDFVGARVAQGLMLESELQRLKAVHAQVDAQKAEVLRQVHTARSGLGLLTGGGPVEGPLATALDVQEATTPGAPVRRADLVSADLQARAATEGAKAASGNLLPSVGLELGAGTLHHSWSDKGNWSWAAVGLSWKVFSGPDRAKANAARAQANAAKEMLSFKQQQADHEVRAAKEAVAAAQARCAAAKESLLAAETSKRLREARHREGLTPLTDVLDAEAALQGARNLLLQSLYDLRTNRAALDLATGAPIEGVHP</sequence>
<evidence type="ECO:0008006" key="11">
    <source>
        <dbReference type="Google" id="ProtNLM"/>
    </source>
</evidence>
<comment type="subcellular location">
    <subcellularLocation>
        <location evidence="1">Cell outer membrane</location>
    </subcellularLocation>
</comment>
<dbReference type="EMBL" id="BSDE01000004">
    <property type="protein sequence ID" value="GLH73896.1"/>
    <property type="molecule type" value="Genomic_DNA"/>
</dbReference>
<keyword evidence="6" id="KW-0472">Membrane</keyword>
<keyword evidence="8" id="KW-0175">Coiled coil</keyword>
<evidence type="ECO:0000256" key="7">
    <source>
        <dbReference type="ARBA" id="ARBA00023237"/>
    </source>
</evidence>
<dbReference type="Gene3D" id="1.20.1600.10">
    <property type="entry name" value="Outer membrane efflux proteins (OEP)"/>
    <property type="match status" value="1"/>
</dbReference>
<dbReference type="Pfam" id="PF02321">
    <property type="entry name" value="OEP"/>
    <property type="match status" value="2"/>
</dbReference>
<keyword evidence="10" id="KW-1185">Reference proteome</keyword>
<evidence type="ECO:0000256" key="3">
    <source>
        <dbReference type="ARBA" id="ARBA00022448"/>
    </source>
</evidence>
<feature type="coiled-coil region" evidence="8">
    <location>
        <begin position="327"/>
        <end position="372"/>
    </location>
</feature>
<organism evidence="9 10">
    <name type="scientific">Geothrix limicola</name>
    <dbReference type="NCBI Taxonomy" id="2927978"/>
    <lineage>
        <taxon>Bacteria</taxon>
        <taxon>Pseudomonadati</taxon>
        <taxon>Acidobacteriota</taxon>
        <taxon>Holophagae</taxon>
        <taxon>Holophagales</taxon>
        <taxon>Holophagaceae</taxon>
        <taxon>Geothrix</taxon>
    </lineage>
</organism>
<dbReference type="InterPro" id="IPR003423">
    <property type="entry name" value="OMP_efflux"/>
</dbReference>
<accession>A0ABQ5QHK6</accession>
<comment type="similarity">
    <text evidence="2">Belongs to the outer membrane factor (OMF) (TC 1.B.17) family.</text>
</comment>
<comment type="caution">
    <text evidence="9">The sequence shown here is derived from an EMBL/GenBank/DDBJ whole genome shotgun (WGS) entry which is preliminary data.</text>
</comment>
<evidence type="ECO:0000313" key="10">
    <source>
        <dbReference type="Proteomes" id="UP001165069"/>
    </source>
</evidence>
<dbReference type="PANTHER" id="PTHR30026">
    <property type="entry name" value="OUTER MEMBRANE PROTEIN TOLC"/>
    <property type="match status" value="1"/>
</dbReference>
<keyword evidence="3" id="KW-0813">Transport</keyword>
<reference evidence="9 10" key="1">
    <citation type="journal article" date="2023" name="Antonie Van Leeuwenhoek">
        <title>Mesoterricola silvestris gen. nov., sp. nov., Mesoterricola sediminis sp. nov., Geothrix oryzae sp. nov., Geothrix edaphica sp. nov., Geothrix rubra sp. nov., and Geothrix limicola sp. nov., six novel members of Acidobacteriota isolated from soils.</title>
        <authorList>
            <person name="Itoh H."/>
            <person name="Sugisawa Y."/>
            <person name="Mise K."/>
            <person name="Xu Z."/>
            <person name="Kuniyasu M."/>
            <person name="Ushijima N."/>
            <person name="Kawano K."/>
            <person name="Kobayashi E."/>
            <person name="Shiratori Y."/>
            <person name="Masuda Y."/>
            <person name="Senoo K."/>
        </authorList>
    </citation>
    <scope>NUCLEOTIDE SEQUENCE [LARGE SCALE GENOMIC DNA]</scope>
    <source>
        <strain evidence="9 10">Red804</strain>
    </source>
</reference>
<evidence type="ECO:0000313" key="9">
    <source>
        <dbReference type="EMBL" id="GLH73896.1"/>
    </source>
</evidence>
<dbReference type="SUPFAM" id="SSF56954">
    <property type="entry name" value="Outer membrane efflux proteins (OEP)"/>
    <property type="match status" value="1"/>
</dbReference>
<proteinExistence type="inferred from homology"/>
<evidence type="ECO:0000256" key="8">
    <source>
        <dbReference type="SAM" id="Coils"/>
    </source>
</evidence>
<evidence type="ECO:0000256" key="4">
    <source>
        <dbReference type="ARBA" id="ARBA00022452"/>
    </source>
</evidence>
<dbReference type="Proteomes" id="UP001165069">
    <property type="component" value="Unassembled WGS sequence"/>
</dbReference>
<dbReference type="PANTHER" id="PTHR30026:SF21">
    <property type="entry name" value="SLR1270 PROTEIN"/>
    <property type="match status" value="1"/>
</dbReference>
<evidence type="ECO:0000256" key="1">
    <source>
        <dbReference type="ARBA" id="ARBA00004442"/>
    </source>
</evidence>
<keyword evidence="5" id="KW-0812">Transmembrane</keyword>
<keyword evidence="7" id="KW-0998">Cell outer membrane</keyword>
<dbReference type="InterPro" id="IPR051906">
    <property type="entry name" value="TolC-like"/>
</dbReference>
<gene>
    <name evidence="9" type="ORF">GETHLI_23980</name>
</gene>
<evidence type="ECO:0000256" key="2">
    <source>
        <dbReference type="ARBA" id="ARBA00007613"/>
    </source>
</evidence>
<evidence type="ECO:0000256" key="5">
    <source>
        <dbReference type="ARBA" id="ARBA00022692"/>
    </source>
</evidence>
<evidence type="ECO:0000256" key="6">
    <source>
        <dbReference type="ARBA" id="ARBA00023136"/>
    </source>
</evidence>
<protein>
    <recommendedName>
        <fullName evidence="11">TolC family protein</fullName>
    </recommendedName>
</protein>